<dbReference type="Gene3D" id="1.10.510.10">
    <property type="entry name" value="Transferase(Phosphotransferase) domain 1"/>
    <property type="match status" value="1"/>
</dbReference>
<dbReference type="AlphaFoldDB" id="A0A485LE31"/>
<dbReference type="GO" id="GO:0035556">
    <property type="term" value="P:intracellular signal transduction"/>
    <property type="evidence" value="ECO:0007669"/>
    <property type="project" value="TreeGrafter"/>
</dbReference>
<evidence type="ECO:0000259" key="3">
    <source>
        <dbReference type="PROSITE" id="PS50011"/>
    </source>
</evidence>
<name>A0A485LE31_9STRA</name>
<reference evidence="5 6" key="1">
    <citation type="submission" date="2019-03" db="EMBL/GenBank/DDBJ databases">
        <authorList>
            <person name="Gaulin E."/>
            <person name="Dumas B."/>
        </authorList>
    </citation>
    <scope>NUCLEOTIDE SEQUENCE [LARGE SCALE GENOMIC DNA]</scope>
    <source>
        <strain evidence="5">CBS 568.67</strain>
    </source>
</reference>
<dbReference type="SMART" id="SM00220">
    <property type="entry name" value="S_TKc"/>
    <property type="match status" value="1"/>
</dbReference>
<dbReference type="InterPro" id="IPR011009">
    <property type="entry name" value="Kinase-like_dom_sf"/>
</dbReference>
<dbReference type="PANTHER" id="PTHR24346">
    <property type="entry name" value="MAP/MICROTUBULE AFFINITY-REGULATING KINASE"/>
    <property type="match status" value="1"/>
</dbReference>
<dbReference type="OrthoDB" id="103029at2759"/>
<sequence length="519" mass="58472">MLSWTKNHTTPCAAVVDAIIRTGTTQQVDILDEYRLLPLDPIASSIFFAEHKRNLTQVVVKLTDSHREMEFFEYLNTHAGREAKPHVVEWRTFGRQKLGDYSCDAIVMEHGQSLDRILADDRMHVSKVGIVDQLVSAVGFLHGQGFVHGDICLSLAVRFGDVTKLIGFAHTTKRKEPLLPHAQSSIDACPPEMARFLVGLGPNPLATPSYDVYCLAVLVLKLFVPNQRLVEFDQLDDDEIVRKIAASESTCVLDASLHIASLRPSQKELLKKCLTADPTTRGSLQDLAEMVAVRCMYHPTKVDSLAMFTVPSVWRLERADGHSFLHGMAHLVHRITFRVTPLCEMCDDDQPCDMVTDRTPDDDKLVVMLDSPFLRNALPVLKAMATGFRLLGSATLDWETMETAKCAVDAIHKKLGHVDELNIDSILKQVAHKLETKLVTLLEADALVQAAWQAYRHDPATYERLQHLLDSIDYDYRNHVVGGLSKRVVRRDHPNPNLRGQVKWVCAYHKEHRQAEFEQ</sequence>
<dbReference type="InterPro" id="IPR000719">
    <property type="entry name" value="Prot_kinase_dom"/>
</dbReference>
<accession>A0A485LE31</accession>
<dbReference type="GO" id="GO:0005737">
    <property type="term" value="C:cytoplasm"/>
    <property type="evidence" value="ECO:0007669"/>
    <property type="project" value="TreeGrafter"/>
</dbReference>
<dbReference type="EMBL" id="VJMH01006739">
    <property type="protein sequence ID" value="KAF0688307.1"/>
    <property type="molecule type" value="Genomic_DNA"/>
</dbReference>
<protein>
    <submittedName>
        <fullName evidence="5">Aste57867_20066 protein</fullName>
    </submittedName>
</protein>
<evidence type="ECO:0000313" key="5">
    <source>
        <dbReference type="EMBL" id="VFT96761.1"/>
    </source>
</evidence>
<evidence type="ECO:0000313" key="6">
    <source>
        <dbReference type="Proteomes" id="UP000332933"/>
    </source>
</evidence>
<evidence type="ECO:0000313" key="4">
    <source>
        <dbReference type="EMBL" id="KAF0688307.1"/>
    </source>
</evidence>
<keyword evidence="2" id="KW-0067">ATP-binding</keyword>
<reference evidence="4" key="2">
    <citation type="submission" date="2019-06" db="EMBL/GenBank/DDBJ databases">
        <title>Genomics analysis of Aphanomyces spp. identifies a new class of oomycete effector associated with host adaptation.</title>
        <authorList>
            <person name="Gaulin E."/>
        </authorList>
    </citation>
    <scope>NUCLEOTIDE SEQUENCE</scope>
    <source>
        <strain evidence="4">CBS 578.67</strain>
    </source>
</reference>
<dbReference type="EMBL" id="CAADRA010006762">
    <property type="protein sequence ID" value="VFT96761.1"/>
    <property type="molecule type" value="Genomic_DNA"/>
</dbReference>
<evidence type="ECO:0000256" key="1">
    <source>
        <dbReference type="ARBA" id="ARBA00022741"/>
    </source>
</evidence>
<dbReference type="PROSITE" id="PS50011">
    <property type="entry name" value="PROTEIN_KINASE_DOM"/>
    <property type="match status" value="1"/>
</dbReference>
<proteinExistence type="predicted"/>
<evidence type="ECO:0000256" key="2">
    <source>
        <dbReference type="ARBA" id="ARBA00022840"/>
    </source>
</evidence>
<gene>
    <name evidence="5" type="primary">Aste57867_20066</name>
    <name evidence="4" type="ORF">As57867_020000</name>
    <name evidence="5" type="ORF">ASTE57867_20066</name>
</gene>
<dbReference type="PANTHER" id="PTHR24346:SF75">
    <property type="entry name" value="AURORA KINASE"/>
    <property type="match status" value="1"/>
</dbReference>
<keyword evidence="6" id="KW-1185">Reference proteome</keyword>
<dbReference type="Pfam" id="PF00069">
    <property type="entry name" value="Pkinase"/>
    <property type="match status" value="1"/>
</dbReference>
<dbReference type="Proteomes" id="UP000332933">
    <property type="component" value="Unassembled WGS sequence"/>
</dbReference>
<keyword evidence="1" id="KW-0547">Nucleotide-binding</keyword>
<dbReference type="GO" id="GO:0005524">
    <property type="term" value="F:ATP binding"/>
    <property type="evidence" value="ECO:0007669"/>
    <property type="project" value="UniProtKB-KW"/>
</dbReference>
<organism evidence="5 6">
    <name type="scientific">Aphanomyces stellatus</name>
    <dbReference type="NCBI Taxonomy" id="120398"/>
    <lineage>
        <taxon>Eukaryota</taxon>
        <taxon>Sar</taxon>
        <taxon>Stramenopiles</taxon>
        <taxon>Oomycota</taxon>
        <taxon>Saprolegniomycetes</taxon>
        <taxon>Saprolegniales</taxon>
        <taxon>Verrucalvaceae</taxon>
        <taxon>Aphanomyces</taxon>
    </lineage>
</organism>
<feature type="domain" description="Protein kinase" evidence="3">
    <location>
        <begin position="14"/>
        <end position="301"/>
    </location>
</feature>
<dbReference type="GO" id="GO:0004674">
    <property type="term" value="F:protein serine/threonine kinase activity"/>
    <property type="evidence" value="ECO:0007669"/>
    <property type="project" value="TreeGrafter"/>
</dbReference>
<dbReference type="SUPFAM" id="SSF56112">
    <property type="entry name" value="Protein kinase-like (PK-like)"/>
    <property type="match status" value="1"/>
</dbReference>